<evidence type="ECO:0000313" key="11">
    <source>
        <dbReference type="EMBL" id="KAK5694303.1"/>
    </source>
</evidence>
<gene>
    <name evidence="11" type="primary">DCK1</name>
    <name evidence="11" type="ORF">LTR97_009925</name>
</gene>
<evidence type="ECO:0000256" key="5">
    <source>
        <dbReference type="PROSITE-ProRule" id="PRU00192"/>
    </source>
</evidence>
<keyword evidence="11" id="KW-0808">Transferase</keyword>
<evidence type="ECO:0000259" key="10">
    <source>
        <dbReference type="PROSITE" id="PS51651"/>
    </source>
</evidence>
<dbReference type="GO" id="GO:0005886">
    <property type="term" value="C:plasma membrane"/>
    <property type="evidence" value="ECO:0007669"/>
    <property type="project" value="TreeGrafter"/>
</dbReference>
<dbReference type="Gene3D" id="2.60.40.150">
    <property type="entry name" value="C2 domain"/>
    <property type="match status" value="1"/>
</dbReference>
<dbReference type="InterPro" id="IPR032376">
    <property type="entry name" value="DOCK_N"/>
</dbReference>
<dbReference type="PROSITE" id="PS51651">
    <property type="entry name" value="DOCKER"/>
    <property type="match status" value="1"/>
</dbReference>
<dbReference type="Gene3D" id="2.30.30.40">
    <property type="entry name" value="SH3 Domains"/>
    <property type="match status" value="1"/>
</dbReference>
<evidence type="ECO:0000259" key="8">
    <source>
        <dbReference type="PROSITE" id="PS50002"/>
    </source>
</evidence>
<keyword evidence="4" id="KW-0597">Phosphoprotein</keyword>
<feature type="domain" description="DOCKER" evidence="10">
    <location>
        <begin position="1432"/>
        <end position="1849"/>
    </location>
</feature>
<keyword evidence="2 5" id="KW-0728">SH3 domain</keyword>
<dbReference type="PANTHER" id="PTHR45653:SF10">
    <property type="entry name" value="MYOBLAST CITY, ISOFORM B"/>
    <property type="match status" value="1"/>
</dbReference>
<dbReference type="EMBL" id="JAVRQU010000016">
    <property type="protein sequence ID" value="KAK5694303.1"/>
    <property type="molecule type" value="Genomic_DNA"/>
</dbReference>
<dbReference type="Gene3D" id="1.25.40.410">
    <property type="match status" value="1"/>
</dbReference>
<feature type="compositionally biased region" description="Basic and acidic residues" evidence="7">
    <location>
        <begin position="1947"/>
        <end position="1958"/>
    </location>
</feature>
<dbReference type="GO" id="GO:0005085">
    <property type="term" value="F:guanyl-nucleotide exchange factor activity"/>
    <property type="evidence" value="ECO:0007669"/>
    <property type="project" value="InterPro"/>
</dbReference>
<keyword evidence="3" id="KW-0963">Cytoplasm</keyword>
<feature type="compositionally biased region" description="Low complexity" evidence="7">
    <location>
        <begin position="1915"/>
        <end position="1928"/>
    </location>
</feature>
<feature type="compositionally biased region" description="Polar residues" evidence="7">
    <location>
        <begin position="1983"/>
        <end position="1993"/>
    </location>
</feature>
<dbReference type="InterPro" id="IPR043161">
    <property type="entry name" value="DOCK_C_lobe_A"/>
</dbReference>
<dbReference type="GO" id="GO:0031267">
    <property type="term" value="F:small GTPase binding"/>
    <property type="evidence" value="ECO:0007669"/>
    <property type="project" value="TreeGrafter"/>
</dbReference>
<dbReference type="InterPro" id="IPR026791">
    <property type="entry name" value="DOCK"/>
</dbReference>
<feature type="region of interest" description="Disordered" evidence="7">
    <location>
        <begin position="2003"/>
        <end position="2022"/>
    </location>
</feature>
<dbReference type="Gene3D" id="1.20.1270.350">
    <property type="entry name" value="Dedicator of cytokinesis N-terminal subdomain"/>
    <property type="match status" value="1"/>
</dbReference>
<dbReference type="GO" id="GO:0005737">
    <property type="term" value="C:cytoplasm"/>
    <property type="evidence" value="ECO:0007669"/>
    <property type="project" value="UniProtKB-SubCell"/>
</dbReference>
<dbReference type="InterPro" id="IPR056372">
    <property type="entry name" value="TPR_DOCK"/>
</dbReference>
<dbReference type="InterPro" id="IPR027007">
    <property type="entry name" value="C2_DOCK-type_domain"/>
</dbReference>
<feature type="domain" description="SH3" evidence="8">
    <location>
        <begin position="7"/>
        <end position="88"/>
    </location>
</feature>
<dbReference type="GO" id="GO:0016301">
    <property type="term" value="F:kinase activity"/>
    <property type="evidence" value="ECO:0007669"/>
    <property type="project" value="UniProtKB-KW"/>
</dbReference>
<accession>A0AAN7WB26</accession>
<dbReference type="InterPro" id="IPR042455">
    <property type="entry name" value="DOCK_N_sub1"/>
</dbReference>
<evidence type="ECO:0000256" key="4">
    <source>
        <dbReference type="ARBA" id="ARBA00022553"/>
    </source>
</evidence>
<dbReference type="InterPro" id="IPR001452">
    <property type="entry name" value="SH3_domain"/>
</dbReference>
<dbReference type="Pfam" id="PF23554">
    <property type="entry name" value="TPR_DOCK"/>
    <property type="match status" value="2"/>
</dbReference>
<evidence type="ECO:0000256" key="3">
    <source>
        <dbReference type="ARBA" id="ARBA00022490"/>
    </source>
</evidence>
<dbReference type="CDD" id="cd08679">
    <property type="entry name" value="C2_DOCK180_related"/>
    <property type="match status" value="1"/>
</dbReference>
<dbReference type="GO" id="GO:0007264">
    <property type="term" value="P:small GTPase-mediated signal transduction"/>
    <property type="evidence" value="ECO:0007669"/>
    <property type="project" value="InterPro"/>
</dbReference>
<dbReference type="PROSITE" id="PS50002">
    <property type="entry name" value="SH3"/>
    <property type="match status" value="1"/>
</dbReference>
<evidence type="ECO:0000256" key="1">
    <source>
        <dbReference type="ARBA" id="ARBA00004496"/>
    </source>
</evidence>
<dbReference type="PANTHER" id="PTHR45653">
    <property type="entry name" value="DEDICATOR OF CYTOKINESIS"/>
    <property type="match status" value="1"/>
</dbReference>
<feature type="compositionally biased region" description="Polar residues" evidence="7">
    <location>
        <begin position="406"/>
        <end position="419"/>
    </location>
</feature>
<reference evidence="11" key="1">
    <citation type="submission" date="2023-08" db="EMBL/GenBank/DDBJ databases">
        <title>Black Yeasts Isolated from many extreme environments.</title>
        <authorList>
            <person name="Coleine C."/>
            <person name="Stajich J.E."/>
            <person name="Selbmann L."/>
        </authorList>
    </citation>
    <scope>NUCLEOTIDE SEQUENCE</scope>
    <source>
        <strain evidence="11">CCFEE 5810</strain>
    </source>
</reference>
<evidence type="ECO:0000259" key="9">
    <source>
        <dbReference type="PROSITE" id="PS51650"/>
    </source>
</evidence>
<dbReference type="PROSITE" id="PS51650">
    <property type="entry name" value="C2_DOCK"/>
    <property type="match status" value="1"/>
</dbReference>
<feature type="region of interest" description="Disordered" evidence="7">
    <location>
        <begin position="1868"/>
        <end position="1993"/>
    </location>
</feature>
<comment type="caution">
    <text evidence="11">The sequence shown here is derived from an EMBL/GenBank/DDBJ whole genome shotgun (WGS) entry which is preliminary data.</text>
</comment>
<dbReference type="InterPro" id="IPR016024">
    <property type="entry name" value="ARM-type_fold"/>
</dbReference>
<evidence type="ECO:0000313" key="12">
    <source>
        <dbReference type="Proteomes" id="UP001310594"/>
    </source>
</evidence>
<evidence type="ECO:0000256" key="2">
    <source>
        <dbReference type="ARBA" id="ARBA00022443"/>
    </source>
</evidence>
<evidence type="ECO:0000256" key="7">
    <source>
        <dbReference type="SAM" id="MobiDB-lite"/>
    </source>
</evidence>
<organism evidence="11 12">
    <name type="scientific">Elasticomyces elasticus</name>
    <dbReference type="NCBI Taxonomy" id="574655"/>
    <lineage>
        <taxon>Eukaryota</taxon>
        <taxon>Fungi</taxon>
        <taxon>Dikarya</taxon>
        <taxon>Ascomycota</taxon>
        <taxon>Pezizomycotina</taxon>
        <taxon>Dothideomycetes</taxon>
        <taxon>Dothideomycetidae</taxon>
        <taxon>Mycosphaerellales</taxon>
        <taxon>Teratosphaeriaceae</taxon>
        <taxon>Elasticomyces</taxon>
    </lineage>
</organism>
<feature type="compositionally biased region" description="Polar residues" evidence="7">
    <location>
        <begin position="445"/>
        <end position="459"/>
    </location>
</feature>
<dbReference type="InterPro" id="IPR027357">
    <property type="entry name" value="DOCKER_dom"/>
</dbReference>
<comment type="subcellular location">
    <subcellularLocation>
        <location evidence="1">Cytoplasm</location>
    </subcellularLocation>
</comment>
<dbReference type="Pfam" id="PF14429">
    <property type="entry name" value="DOCK-C2"/>
    <property type="match status" value="1"/>
</dbReference>
<feature type="compositionally biased region" description="Low complexity" evidence="7">
    <location>
        <begin position="1937"/>
        <end position="1946"/>
    </location>
</feature>
<feature type="domain" description="C2 DOCK-type" evidence="9">
    <location>
        <begin position="589"/>
        <end position="766"/>
    </location>
</feature>
<dbReference type="SMART" id="SM00326">
    <property type="entry name" value="SH3"/>
    <property type="match status" value="1"/>
</dbReference>
<keyword evidence="11" id="KW-0418">Kinase</keyword>
<dbReference type="Pfam" id="PF16172">
    <property type="entry name" value="DOCK_N"/>
    <property type="match status" value="1"/>
</dbReference>
<name>A0AAN7WB26_9PEZI</name>
<dbReference type="SUPFAM" id="SSF48371">
    <property type="entry name" value="ARM repeat"/>
    <property type="match status" value="1"/>
</dbReference>
<dbReference type="SUPFAM" id="SSF50044">
    <property type="entry name" value="SH3-domain"/>
    <property type="match status" value="1"/>
</dbReference>
<protein>
    <submittedName>
        <fullName evidence="11">Deoxycytidine kinase 1</fullName>
    </submittedName>
</protein>
<feature type="compositionally biased region" description="Polar residues" evidence="7">
    <location>
        <begin position="1899"/>
        <end position="1914"/>
    </location>
</feature>
<evidence type="ECO:0000256" key="6">
    <source>
        <dbReference type="PROSITE-ProRule" id="PRU00983"/>
    </source>
</evidence>
<feature type="region of interest" description="Disordered" evidence="7">
    <location>
        <begin position="397"/>
        <end position="478"/>
    </location>
</feature>
<comment type="similarity">
    <text evidence="6">Belongs to the DOCK family.</text>
</comment>
<dbReference type="InterPro" id="IPR036028">
    <property type="entry name" value="SH3-like_dom_sf"/>
</dbReference>
<dbReference type="Proteomes" id="UP001310594">
    <property type="component" value="Unassembled WGS sequence"/>
</dbReference>
<dbReference type="InterPro" id="IPR035892">
    <property type="entry name" value="C2_domain_sf"/>
</dbReference>
<dbReference type="CDD" id="cd11684">
    <property type="entry name" value="DHR2_DOCK"/>
    <property type="match status" value="1"/>
</dbReference>
<proteinExistence type="inferred from homology"/>
<sequence length="2022" mass="226991">MPWKPLPSVAFAICVYPFRAAQPDDLPLQVGDCLYIIEQGGKDGEWYRGYLVGFPSLLAGLTSARGEQLDARVFTGIFPRNCVEVREVMEEGKYNGLSQLDGMDERDGVREKRKSQALHARRLSRALSRKKSAHDVTKKRPAKLILDEPMPRDPDAPKPPAPVPTLRVGDETGQSAQEPLVDEIASCLREWHDARLHELILARGYNQLARVQELVKRLDVSRKQLMHEVMTMKELNKLREDTVWDLVAGNKMLSEEVIVRSPTEKGRILTADDSVIEMTKLQANMSILDRPPKAPVDKNMLYHILVDVRNLVCDYDQPATLQMYICSKEFGEKPRPLSENYAISVPMPEGPSQSPEDQSKSLFVNLSASDAGVGTENVSLYVVFKLLKDEPVRQNLSGQTGLGHQHNASVASQTNNAQKHGSLRGRRSVFGSQRKKDGHARQSSEARPSTSMSEYSDTGRSSESHSESGPPSSKDVKIVKRTVGVGAIEIGKLTRNLSELETRVTMWAPSSPAEDQSDESEDWGEVVRELMRSPTGSFARVKAVKRFDVFATAFAAAELDTLIRNTPTLLHDVHMTEKLGFSGVPTHKRSDIYVTLTEPIVSRQAHLAHSKFGNVPLSQRCQSNLANLQLTLEVRKADGERIDDCIFTASNHQGHTAWRTTGVERGEGWNQTIRLAIPAEDVPGSHIVMSIADSPNFPFALAWVPLWEYNAFVRDGDHSVSLYVYDEYSSSIIGGKGAYLALPPWLNKQDAGHQNAAIVSLRTFLCSTEYSQDPTLLGLLSWRDLYGAKLVELLERFSFVPEIEIVKLLTEVFAALFEILNEYAQSEAYEDVILQCFVTVLSIARDRRYNLDNVIEDYAHTRHDWQYASRCLVRAYLRLLTNPLDPDASRRLRATLKVGDQVLKLILETTKLPAKDPDVQTNGDDEDDIRHPHIVQDLQNLFVSLMALMRNPMPVLLGTQTLVVQHFHTWLPELADFMPPADILEIATNLLDACSNAQGKMILYRLILVINYSHLDVFKPAEVRTTLIANTFRWLAPYWGDVGPADGVVTEQWRNQVRLCCSVVGAQMEELGEESCQYVPKMVESFMALQKTPRAPKRTFSMLFPTSFPFPTKATPLPIEVDEALLEISALLSAALTTQRRLYFDASQIDIPGVLMQALKVGQSVLGCEAFPRSWVSLHVSHHRFAMTALERISEVLLDALPDNFAPNVEEAMEFDTEIWRAFFDTLFAAVTSPALAMETFPEQKRRAIWKIAGDVREMGARLLRRTWTAIGWETDEDNRRIHGFERMGGYQVQFVPELIAPIVELCLSVHAGLRTVAIEVLRSMIISTWEIDQDLAVIQTAMIECLDKLCRTKSVTESYLQKTFINEMLEQFRPLQETSEHELHDAVVEMFGRIEELLGMLANVHHGAVATTTAGNDAYQIMETLRLMEFLRDLQSEEAYIRYVHQLADLQVKTGNYTEAGLALRLHAERYAWDPSAHVTEMAEPKLPAQSAFDRKESLFFEMCQYYERGQSWQRALGAYRELATQYEDNVFDFSKLARAQRAMASIHERIAKGDRVSPRYFRVVYKGLGFPLALRDKQFIFEGHSTERLSNFEDRLQTLHPGAQIVRTTADTEGEGQYLQVFAVSPNKDLMHTVYQRTKVSQAAREHALLANPQMFAQTTRHPAVDVPIVEQQVEKTIYTTVDAFPTILRRSEIARTDNVVLDPVQAAVERTTRKTQEMLQTERRITSGVEEGAMTQMSEMILQSVDPGSESSVARYRSLLPASEVADDASQEMDPELMEKEADPLDAMQHALKIALLDHALAIRRCLGLYNRSAFLATKAELVPRFEASFGHELAILFPQSAGLMHDPSPRPTIDGLERDIQPTIETPQATSGAPAEPEEQPREGRRRSLPWLNRRGSSATKQANGNAVETNGSGRPQSSRQRSNSRMREPSLTRRLSSTLFRSSEDKLRDRASDGEAATASRQPKQQGGEAYRPAMAAPTNSYSSMSTAQLKSRLSFMRNSAASPEVTATGEFTGSYS</sequence>